<dbReference type="Proteomes" id="UP000322524">
    <property type="component" value="Unassembled WGS sequence"/>
</dbReference>
<dbReference type="Pfam" id="PF00011">
    <property type="entry name" value="HSP20"/>
    <property type="match status" value="1"/>
</dbReference>
<sequence>MHSSKRFIQCKICNIKTPNTVTRLSPKLYSNDKEHERSPTMKDEQGKLPNKNIPQNNIMNSIDTFFSNSPIKGMLQQMDNFFGHAFTEASLPVETRETTGEFIVICKLPGIKKEQITIETFDRYLTIGVKNEEQLETIDESTSFVSNSYTMKHQKRTIPVPPYAKLHALQANYRDGLLQIRIPKKNIKQIKIDD</sequence>
<dbReference type="OrthoDB" id="1806521at2"/>
<feature type="compositionally biased region" description="Basic and acidic residues" evidence="3">
    <location>
        <begin position="30"/>
        <end position="46"/>
    </location>
</feature>
<evidence type="ECO:0000256" key="2">
    <source>
        <dbReference type="RuleBase" id="RU003616"/>
    </source>
</evidence>
<dbReference type="STRING" id="79883.GCA_001636495_02540"/>
<dbReference type="InterPro" id="IPR008978">
    <property type="entry name" value="HSP20-like_chaperone"/>
</dbReference>
<evidence type="ECO:0000256" key="1">
    <source>
        <dbReference type="PROSITE-ProRule" id="PRU00285"/>
    </source>
</evidence>
<evidence type="ECO:0000256" key="3">
    <source>
        <dbReference type="SAM" id="MobiDB-lite"/>
    </source>
</evidence>
<evidence type="ECO:0000313" key="6">
    <source>
        <dbReference type="Proteomes" id="UP000322524"/>
    </source>
</evidence>
<protein>
    <submittedName>
        <fullName evidence="5">Hsp20/alpha crystallin family protein</fullName>
    </submittedName>
</protein>
<organism evidence="5 6">
    <name type="scientific">Sutcliffiella horikoshii</name>
    <dbReference type="NCBI Taxonomy" id="79883"/>
    <lineage>
        <taxon>Bacteria</taxon>
        <taxon>Bacillati</taxon>
        <taxon>Bacillota</taxon>
        <taxon>Bacilli</taxon>
        <taxon>Bacillales</taxon>
        <taxon>Bacillaceae</taxon>
        <taxon>Sutcliffiella</taxon>
    </lineage>
</organism>
<accession>A0A5D4T2F8</accession>
<evidence type="ECO:0000313" key="5">
    <source>
        <dbReference type="EMBL" id="TYS68444.1"/>
    </source>
</evidence>
<dbReference type="CDD" id="cd06464">
    <property type="entry name" value="ACD_sHsps-like"/>
    <property type="match status" value="1"/>
</dbReference>
<dbReference type="AlphaFoldDB" id="A0A5D4T2F8"/>
<dbReference type="EMBL" id="VTEV01000004">
    <property type="protein sequence ID" value="TYS68444.1"/>
    <property type="molecule type" value="Genomic_DNA"/>
</dbReference>
<dbReference type="InterPro" id="IPR031107">
    <property type="entry name" value="Small_HSP"/>
</dbReference>
<dbReference type="InterPro" id="IPR002068">
    <property type="entry name" value="A-crystallin/Hsp20_dom"/>
</dbReference>
<feature type="region of interest" description="Disordered" evidence="3">
    <location>
        <begin position="28"/>
        <end position="50"/>
    </location>
</feature>
<comment type="caution">
    <text evidence="5">The sequence shown here is derived from an EMBL/GenBank/DDBJ whole genome shotgun (WGS) entry which is preliminary data.</text>
</comment>
<evidence type="ECO:0000259" key="4">
    <source>
        <dbReference type="PROSITE" id="PS01031"/>
    </source>
</evidence>
<dbReference type="PROSITE" id="PS01031">
    <property type="entry name" value="SHSP"/>
    <property type="match status" value="1"/>
</dbReference>
<reference evidence="5 6" key="1">
    <citation type="submission" date="2019-08" db="EMBL/GenBank/DDBJ databases">
        <title>Bacillus genomes from the desert of Cuatro Cienegas, Coahuila.</title>
        <authorList>
            <person name="Olmedo-Alvarez G."/>
        </authorList>
    </citation>
    <scope>NUCLEOTIDE SEQUENCE [LARGE SCALE GENOMIC DNA]</scope>
    <source>
        <strain evidence="5 6">CH28_1T</strain>
    </source>
</reference>
<dbReference type="SUPFAM" id="SSF49764">
    <property type="entry name" value="HSP20-like chaperones"/>
    <property type="match status" value="1"/>
</dbReference>
<gene>
    <name evidence="5" type="ORF">FZC76_12000</name>
</gene>
<feature type="domain" description="SHSP" evidence="4">
    <location>
        <begin position="84"/>
        <end position="194"/>
    </location>
</feature>
<dbReference type="Gene3D" id="2.60.40.790">
    <property type="match status" value="1"/>
</dbReference>
<comment type="similarity">
    <text evidence="1 2">Belongs to the small heat shock protein (HSP20) family.</text>
</comment>
<dbReference type="PANTHER" id="PTHR11527">
    <property type="entry name" value="HEAT-SHOCK PROTEIN 20 FAMILY MEMBER"/>
    <property type="match status" value="1"/>
</dbReference>
<proteinExistence type="inferred from homology"/>
<name>A0A5D4T2F8_9BACI</name>